<feature type="transmembrane region" description="Helical" evidence="6">
    <location>
        <begin position="219"/>
        <end position="240"/>
    </location>
</feature>
<dbReference type="PANTHER" id="PTHR21716">
    <property type="entry name" value="TRANSMEMBRANE PROTEIN"/>
    <property type="match status" value="1"/>
</dbReference>
<evidence type="ECO:0000256" key="6">
    <source>
        <dbReference type="SAM" id="Phobius"/>
    </source>
</evidence>
<dbReference type="KEGG" id="sera:Ser39006_013600"/>
<feature type="transmembrane region" description="Helical" evidence="6">
    <location>
        <begin position="164"/>
        <end position="183"/>
    </location>
</feature>
<protein>
    <submittedName>
        <fullName evidence="8">AI-2E family transporter</fullName>
    </submittedName>
</protein>
<name>A0A2I5TKH3_SERS3</name>
<proteinExistence type="inferred from homology"/>
<comment type="subcellular location">
    <subcellularLocation>
        <location evidence="1">Membrane</location>
        <topology evidence="1">Multi-pass membrane protein</topology>
    </subcellularLocation>
</comment>
<evidence type="ECO:0000256" key="4">
    <source>
        <dbReference type="ARBA" id="ARBA00022989"/>
    </source>
</evidence>
<evidence type="ECO:0000256" key="1">
    <source>
        <dbReference type="ARBA" id="ARBA00004141"/>
    </source>
</evidence>
<reference evidence="8" key="4">
    <citation type="submission" date="2017-11" db="EMBL/GenBank/DDBJ databases">
        <title>Complete genome sequence of Serratia sp. ATCC 39006.</title>
        <authorList>
            <person name="Hampton H.G."/>
            <person name="Jackson S.A."/>
            <person name="Jauregui R."/>
            <person name="Poulter G.T.M."/>
            <person name="Salmond G.P.C."/>
            <person name="Fineran P.C."/>
        </authorList>
    </citation>
    <scope>NUCLEOTIDE SEQUENCE</scope>
    <source>
        <strain evidence="8">ATCC 39006</strain>
    </source>
</reference>
<reference evidence="8 9" key="1">
    <citation type="journal article" date="2013" name="Genome Announc.">
        <title>Draft genome sequence of Serratia sp. strain ATCC 39006, a model bacterium for analysis of the biosynthesis and regulation of prodigiosin, a carbapenem, and gas vesicles.</title>
        <authorList>
            <person name="Fineran P.C."/>
            <person name="Iglesias Cans M.C."/>
            <person name="Ramsay J.P."/>
            <person name="Wilf N.M."/>
            <person name="Cossyleon D."/>
            <person name="McNeil M.B."/>
            <person name="Williamson N.R."/>
            <person name="Monson R.E."/>
            <person name="Becher S.A."/>
            <person name="Stanton J.A."/>
            <person name="Brugger K."/>
            <person name="Brown S.D."/>
            <person name="Salmond G.P."/>
        </authorList>
    </citation>
    <scope>NUCLEOTIDE SEQUENCE [LARGE SCALE GENOMIC DNA]</scope>
    <source>
        <strain evidence="8">ATCC 39006</strain>
        <strain evidence="9">ATCC 39006 / SC 11482</strain>
    </source>
</reference>
<dbReference type="Proteomes" id="UP000233778">
    <property type="component" value="Chromosome"/>
</dbReference>
<keyword evidence="3 6" id="KW-0812">Transmembrane</keyword>
<dbReference type="EMBL" id="CP025084">
    <property type="protein sequence ID" value="AUH05066.1"/>
    <property type="molecule type" value="Genomic_DNA"/>
</dbReference>
<feature type="transmembrane region" description="Helical" evidence="6">
    <location>
        <begin position="26"/>
        <end position="43"/>
    </location>
</feature>
<evidence type="ECO:0000313" key="8">
    <source>
        <dbReference type="EMBL" id="AUH05066.1"/>
    </source>
</evidence>
<dbReference type="Pfam" id="PF01594">
    <property type="entry name" value="AI-2E_transport"/>
    <property type="match status" value="1"/>
</dbReference>
<reference evidence="8" key="2">
    <citation type="submission" date="2013-09" db="EMBL/GenBank/DDBJ databases">
        <authorList>
            <person name="Wang G."/>
            <person name="Yang Y."/>
            <person name="Su Y."/>
        </authorList>
    </citation>
    <scope>NUCLEOTIDE SEQUENCE</scope>
    <source>
        <strain evidence="8">ATCC 39006</strain>
    </source>
</reference>
<dbReference type="STRING" id="104623.Ser39006_02757"/>
<dbReference type="Proteomes" id="UP000017700">
    <property type="component" value="Chromosome"/>
</dbReference>
<dbReference type="EMBL" id="CP025085">
    <property type="protein sequence ID" value="AUH00745.1"/>
    <property type="molecule type" value="Genomic_DNA"/>
</dbReference>
<feature type="transmembrane region" description="Helical" evidence="6">
    <location>
        <begin position="246"/>
        <end position="276"/>
    </location>
</feature>
<dbReference type="PANTHER" id="PTHR21716:SF4">
    <property type="entry name" value="TRANSMEMBRANE PROTEIN 245"/>
    <property type="match status" value="1"/>
</dbReference>
<keyword evidence="9" id="KW-1185">Reference proteome</keyword>
<reference evidence="7 10" key="3">
    <citation type="submission" date="2017-11" db="EMBL/GenBank/DDBJ databases">
        <title>Complete genome sequence of Serratia sp. ATCC 39006 LacA.</title>
        <authorList>
            <person name="Hampton H.G."/>
            <person name="Jackson S.A."/>
            <person name="Jauregui R."/>
            <person name="Poulter G.T.M."/>
            <person name="Salmond G.P.C."/>
            <person name="Fineran P.C."/>
        </authorList>
    </citation>
    <scope>NUCLEOTIDE SEQUENCE [LARGE SCALE GENOMIC DNA]</scope>
    <source>
        <strain evidence="7 10">ATCC 39006</strain>
    </source>
</reference>
<accession>A0A2I5TKH3</accession>
<dbReference type="KEGG" id="serq:CWC46_13595"/>
<evidence type="ECO:0000256" key="3">
    <source>
        <dbReference type="ARBA" id="ARBA00022692"/>
    </source>
</evidence>
<dbReference type="AlphaFoldDB" id="A0A2I5TKH3"/>
<comment type="similarity">
    <text evidence="2">Belongs to the autoinducer-2 exporter (AI-2E) (TC 2.A.86) family.</text>
</comment>
<evidence type="ECO:0000256" key="5">
    <source>
        <dbReference type="ARBA" id="ARBA00023136"/>
    </source>
</evidence>
<gene>
    <name evidence="7" type="ORF">CWC46_13595</name>
    <name evidence="8" type="ORF">Ser39006_013600</name>
</gene>
<feature type="transmembrane region" description="Helical" evidence="6">
    <location>
        <begin position="317"/>
        <end position="347"/>
    </location>
</feature>
<dbReference type="RefSeq" id="WP_021016020.1">
    <property type="nucleotide sequence ID" value="NZ_CP025084.1"/>
</dbReference>
<evidence type="ECO:0000313" key="7">
    <source>
        <dbReference type="EMBL" id="AUH00745.1"/>
    </source>
</evidence>
<keyword evidence="4 6" id="KW-1133">Transmembrane helix</keyword>
<dbReference type="GO" id="GO:0016020">
    <property type="term" value="C:membrane"/>
    <property type="evidence" value="ECO:0007669"/>
    <property type="project" value="UniProtKB-SubCell"/>
</dbReference>
<evidence type="ECO:0000313" key="10">
    <source>
        <dbReference type="Proteomes" id="UP000233778"/>
    </source>
</evidence>
<dbReference type="OrthoDB" id="106838at2"/>
<keyword evidence="5 6" id="KW-0472">Membrane</keyword>
<dbReference type="InterPro" id="IPR002549">
    <property type="entry name" value="AI-2E-like"/>
</dbReference>
<evidence type="ECO:0000313" key="9">
    <source>
        <dbReference type="Proteomes" id="UP000017700"/>
    </source>
</evidence>
<organism evidence="8 9">
    <name type="scientific">Serratia sp. (strain ATCC 39006)</name>
    <name type="common">Prodigiosinella confusarubida</name>
    <dbReference type="NCBI Taxonomy" id="104623"/>
    <lineage>
        <taxon>Bacteria</taxon>
        <taxon>Pseudomonadati</taxon>
        <taxon>Pseudomonadota</taxon>
        <taxon>Gammaproteobacteria</taxon>
        <taxon>Enterobacterales</taxon>
        <taxon>Pectobacteriaceae</taxon>
        <taxon>Prodigiosinella</taxon>
    </lineage>
</organism>
<sequence>MNESDPVNRQQPSAAGFWSERGLSDLALLALTVLALLLCYLIARPFITSLAWATALAVIGWPLHRWIVRRIHWPTAAASLSVTILSLLLIVPSGMVIPSMIDEALSGYRLLRTQIEFNDWDEALSQHVWIAPAWEWLRQRLDLGDLLQRAGLVLTAIGSFTVKSSFVGTIKFVLTFFFLFYFLRDRDELLASVRSLLPLSQTETERVFRVVSDTIFATMYGKVLAGIVQGALGGLMFWWLDLPAVWFWAIVMGLLSIIPLLGPPIIWAPTALLLLLNGEWGHALLLVVWGAAVVGLADNLLYPIIVGKYLRLHTVPLLIALIGGVVVFGVVGFFVGPVVLALTMVAFEIWRARAGSSST</sequence>
<evidence type="ECO:0000256" key="2">
    <source>
        <dbReference type="ARBA" id="ARBA00009773"/>
    </source>
</evidence>
<feature type="transmembrane region" description="Helical" evidence="6">
    <location>
        <begin position="80"/>
        <end position="101"/>
    </location>
</feature>
<feature type="transmembrane region" description="Helical" evidence="6">
    <location>
        <begin position="283"/>
        <end position="305"/>
    </location>
</feature>